<keyword evidence="3" id="KW-1185">Reference proteome</keyword>
<dbReference type="RefSeq" id="WP_171655776.1">
    <property type="nucleotide sequence ID" value="NZ_WHOD01000119.1"/>
</dbReference>
<evidence type="ECO:0000256" key="1">
    <source>
        <dbReference type="PROSITE-ProRule" id="PRU00339"/>
    </source>
</evidence>
<dbReference type="EMBL" id="WHOD01000119">
    <property type="protein sequence ID" value="NOU97516.1"/>
    <property type="molecule type" value="Genomic_DNA"/>
</dbReference>
<comment type="caution">
    <text evidence="2">The sequence shown here is derived from an EMBL/GenBank/DDBJ whole genome shotgun (WGS) entry which is preliminary data.</text>
</comment>
<dbReference type="Gene3D" id="1.25.40.10">
    <property type="entry name" value="Tetratricopeptide repeat domain"/>
    <property type="match status" value="1"/>
</dbReference>
<dbReference type="InterPro" id="IPR011990">
    <property type="entry name" value="TPR-like_helical_dom_sf"/>
</dbReference>
<protein>
    <recommendedName>
        <fullName evidence="4">Tetratricopeptide repeat protein</fullName>
    </recommendedName>
</protein>
<keyword evidence="1" id="KW-0802">TPR repeat</keyword>
<dbReference type="Proteomes" id="UP000641588">
    <property type="component" value="Unassembled WGS sequence"/>
</dbReference>
<evidence type="ECO:0000313" key="2">
    <source>
        <dbReference type="EMBL" id="NOU97516.1"/>
    </source>
</evidence>
<gene>
    <name evidence="2" type="ORF">GC093_30465</name>
</gene>
<proteinExistence type="predicted"/>
<reference evidence="2" key="1">
    <citation type="submission" date="2019-10" db="EMBL/GenBank/DDBJ databases">
        <title>Description of Paenibacillus glebae sp. nov.</title>
        <authorList>
            <person name="Carlier A."/>
            <person name="Qi S."/>
        </authorList>
    </citation>
    <scope>NUCLEOTIDE SEQUENCE</scope>
    <source>
        <strain evidence="2">LMG 31456</strain>
    </source>
</reference>
<dbReference type="PROSITE" id="PS50005">
    <property type="entry name" value="TPR"/>
    <property type="match status" value="1"/>
</dbReference>
<dbReference type="AlphaFoldDB" id="A0A972H6Y2"/>
<feature type="repeat" description="TPR" evidence="1">
    <location>
        <begin position="151"/>
        <end position="184"/>
    </location>
</feature>
<accession>A0A972H6Y2</accession>
<name>A0A972H6Y2_9BACL</name>
<organism evidence="2 3">
    <name type="scientific">Paenibacillus foliorum</name>
    <dbReference type="NCBI Taxonomy" id="2654974"/>
    <lineage>
        <taxon>Bacteria</taxon>
        <taxon>Bacillati</taxon>
        <taxon>Bacillota</taxon>
        <taxon>Bacilli</taxon>
        <taxon>Bacillales</taxon>
        <taxon>Paenibacillaceae</taxon>
        <taxon>Paenibacillus</taxon>
    </lineage>
</organism>
<dbReference type="InterPro" id="IPR019734">
    <property type="entry name" value="TPR_rpt"/>
</dbReference>
<evidence type="ECO:0000313" key="3">
    <source>
        <dbReference type="Proteomes" id="UP000641588"/>
    </source>
</evidence>
<evidence type="ECO:0008006" key="4">
    <source>
        <dbReference type="Google" id="ProtNLM"/>
    </source>
</evidence>
<sequence length="210" mass="24476">MFKQLFASMNEMLDEVNDQFADASGSQRKELQDKLHTLKAMSDTYIEEWLLFEEKLAAFYQLHQPVSVNDLLDPELAGKRSDAFLKGQGFYKLLMYEEAIREFRAIVKKQPEFTLARIYLAMSYLQKGEISESYNQFHFLSQVTENNRMRAISYSAMGCIQIQYQNMEKAFEYFAMAHHSDPSSVEPLVDMGLCSEIKGKLYFLQHPTRN</sequence>
<dbReference type="SUPFAM" id="SSF48452">
    <property type="entry name" value="TPR-like"/>
    <property type="match status" value="1"/>
</dbReference>